<feature type="binding site" evidence="14">
    <location>
        <position position="98"/>
    </location>
    <ligand>
        <name>NAD(+)</name>
        <dbReference type="ChEBI" id="CHEBI:57540"/>
    </ligand>
</feature>
<evidence type="ECO:0000256" key="11">
    <source>
        <dbReference type="PIRNR" id="PIRNR000124"/>
    </source>
</evidence>
<dbReference type="Proteomes" id="UP000694568">
    <property type="component" value="Unplaced"/>
</dbReference>
<feature type="binding site" evidence="13">
    <location>
        <position position="377"/>
    </location>
    <ligand>
        <name>substrate</name>
    </ligand>
</feature>
<feature type="binding site" evidence="13">
    <location>
        <position position="193"/>
    </location>
    <ligand>
        <name>substrate</name>
    </ligand>
</feature>
<dbReference type="InterPro" id="IPR014027">
    <property type="entry name" value="UDP-Glc/GDP-Man_DH_C"/>
</dbReference>
<feature type="binding site" evidence="14">
    <location>
        <position position="41"/>
    </location>
    <ligand>
        <name>NAD(+)</name>
        <dbReference type="ChEBI" id="CHEBI:57540"/>
    </ligand>
</feature>
<organism evidence="16 17">
    <name type="scientific">Sander lucioperca</name>
    <name type="common">Pike-perch</name>
    <name type="synonym">Perca lucioperca</name>
    <dbReference type="NCBI Taxonomy" id="283035"/>
    <lineage>
        <taxon>Eukaryota</taxon>
        <taxon>Metazoa</taxon>
        <taxon>Chordata</taxon>
        <taxon>Craniata</taxon>
        <taxon>Vertebrata</taxon>
        <taxon>Euteleostomi</taxon>
        <taxon>Actinopterygii</taxon>
        <taxon>Neopterygii</taxon>
        <taxon>Teleostei</taxon>
        <taxon>Neoteleostei</taxon>
        <taxon>Acanthomorphata</taxon>
        <taxon>Eupercaria</taxon>
        <taxon>Perciformes</taxon>
        <taxon>Percoidei</taxon>
        <taxon>Percidae</taxon>
        <taxon>Luciopercinae</taxon>
        <taxon>Sander</taxon>
    </lineage>
</organism>
<dbReference type="InterPro" id="IPR001732">
    <property type="entry name" value="UDP-Glc/GDP-Man_DH_N"/>
</dbReference>
<dbReference type="SUPFAM" id="SSF51735">
    <property type="entry name" value="NAD(P)-binding Rossmann-fold domains"/>
    <property type="match status" value="1"/>
</dbReference>
<evidence type="ECO:0000256" key="5">
    <source>
        <dbReference type="ARBA" id="ARBA00015132"/>
    </source>
</evidence>
<dbReference type="Pfam" id="PF03720">
    <property type="entry name" value="UDPG_MGDP_dh_C"/>
    <property type="match status" value="1"/>
</dbReference>
<dbReference type="GO" id="GO:0051287">
    <property type="term" value="F:NAD binding"/>
    <property type="evidence" value="ECO:0007669"/>
    <property type="project" value="InterPro"/>
</dbReference>
<feature type="binding site" evidence="14">
    <location>
        <begin position="209"/>
        <end position="212"/>
    </location>
    <ligand>
        <name>NAD(+)</name>
        <dbReference type="ChEBI" id="CHEBI:57540"/>
    </ligand>
</feature>
<dbReference type="GO" id="GO:0006065">
    <property type="term" value="P:UDP-glucuronate biosynthetic process"/>
    <property type="evidence" value="ECO:0007669"/>
    <property type="project" value="UniProtKB-UniPathway"/>
</dbReference>
<evidence type="ECO:0000256" key="6">
    <source>
        <dbReference type="ARBA" id="ARBA00022533"/>
    </source>
</evidence>
<evidence type="ECO:0000259" key="15">
    <source>
        <dbReference type="SMART" id="SM00984"/>
    </source>
</evidence>
<keyword evidence="17" id="KW-1185">Reference proteome</keyword>
<feature type="active site" description="Nucleophile" evidence="12">
    <location>
        <position position="209"/>
    </location>
</feature>
<comment type="pathway">
    <text evidence="1">Nucleotide-sugar biosynthesis; UDP-alpha-D-glucuronate biosynthesis; UDP-alpha-D-glucuronate from UDP-alpha-D-glucose: step 1/1.</text>
</comment>
<dbReference type="Pfam" id="PF00984">
    <property type="entry name" value="UDPG_MGDP_dh"/>
    <property type="match status" value="1"/>
</dbReference>
<feature type="binding site" evidence="14">
    <location>
        <begin position="11"/>
        <end position="16"/>
    </location>
    <ligand>
        <name>NAD(+)</name>
        <dbReference type="ChEBI" id="CHEBI:57540"/>
    </ligand>
</feature>
<evidence type="ECO:0000256" key="14">
    <source>
        <dbReference type="PIRSR" id="PIRSR500133-3"/>
    </source>
</evidence>
<evidence type="ECO:0000256" key="2">
    <source>
        <dbReference type="ARBA" id="ARBA00006601"/>
    </source>
</evidence>
<dbReference type="InterPro" id="IPR028356">
    <property type="entry name" value="UDPglc_DH_euk"/>
</dbReference>
<evidence type="ECO:0000256" key="7">
    <source>
        <dbReference type="ARBA" id="ARBA00023002"/>
    </source>
</evidence>
<dbReference type="InterPro" id="IPR017476">
    <property type="entry name" value="UDP-Glc/GDP-Man"/>
</dbReference>
<keyword evidence="8 11" id="KW-0520">NAD</keyword>
<sequence length="429" mass="47733">MFQIKKICCIGAGYVGGPTCSVIANMCPEITVTVVDVNESRIKAWNSDTLPIYEPGLKEVVESCRGRNLFFSTDIDSAIRDADLVFISVLSNPEFLAEGTAVRDLKEPDRVLIGGDETAEGQRAIRALCAVYEHWVPKARIITTNTWSSELSKLAANAFLAQRISSINSISALCEATGADVEEVAKAIGMDQRIGSKFLKASVGFGGSCFQKDVLNLVYLCEALNLPEVASYWQQVIDMNEYQRRRFACRIIDCLFNTVTGKKLALLGFSFKKDTGDTRESSSIYISKYLMDEGAKLFIYDPKVLKEQIIHDLSQPNISEDNPERVSELVTVTSDPYEACQSAHALVICTEWDMFKELDYEKIYKKMLKPAFIFDGRRVLDHLHPHLQNIGFQIETIGKKVIATRIPYTPAAACPRIAASEPPTKKAKV</sequence>
<feature type="binding site" evidence="14">
    <location>
        <position position="279"/>
    </location>
    <ligand>
        <name>NAD(+)</name>
        <dbReference type="ChEBI" id="CHEBI:57540"/>
    </ligand>
</feature>
<dbReference type="InterPro" id="IPR014026">
    <property type="entry name" value="UDP-Glc/GDP-Man_DH_dimer"/>
</dbReference>
<accession>A0A8D0DC07</accession>
<evidence type="ECO:0000313" key="16">
    <source>
        <dbReference type="Ensembl" id="ENSSLUP00000048297.1"/>
    </source>
</evidence>
<dbReference type="Gene3D" id="3.40.50.720">
    <property type="entry name" value="NAD(P)-binding Rossmann-like Domain"/>
    <property type="match status" value="3"/>
</dbReference>
<evidence type="ECO:0000256" key="9">
    <source>
        <dbReference type="ARBA" id="ARBA00023277"/>
    </source>
</evidence>
<dbReference type="InterPro" id="IPR036220">
    <property type="entry name" value="UDP-Glc/GDP-Man_DH_C_sf"/>
</dbReference>
<comment type="similarity">
    <text evidence="2 11">Belongs to the UDP-glucose/GDP-mannose dehydrogenase family.</text>
</comment>
<dbReference type="SUPFAM" id="SSF48179">
    <property type="entry name" value="6-phosphogluconate dehydrogenase C-terminal domain-like"/>
    <property type="match status" value="1"/>
</dbReference>
<dbReference type="PANTHER" id="PTHR11374">
    <property type="entry name" value="UDP-GLUCOSE DEHYDROGENASE/UDP-MANNAC DEHYDROGENASE"/>
    <property type="match status" value="1"/>
</dbReference>
<dbReference type="AlphaFoldDB" id="A0A8D0DC07"/>
<evidence type="ECO:0000256" key="10">
    <source>
        <dbReference type="ARBA" id="ARBA00047473"/>
    </source>
</evidence>
<dbReference type="Gene3D" id="1.20.5.100">
    <property type="entry name" value="Cytochrome c1, transmembrane anchor, C-terminal"/>
    <property type="match status" value="1"/>
</dbReference>
<evidence type="ECO:0000313" key="17">
    <source>
        <dbReference type="Proteomes" id="UP000694568"/>
    </source>
</evidence>
<dbReference type="GO" id="GO:0003979">
    <property type="term" value="F:UDP-glucose 6-dehydrogenase activity"/>
    <property type="evidence" value="ECO:0007669"/>
    <property type="project" value="UniProtKB-EC"/>
</dbReference>
<keyword evidence="9" id="KW-0119">Carbohydrate metabolism</keyword>
<dbReference type="PIRSF" id="PIRSF000124">
    <property type="entry name" value="UDPglc_GDPman_dh"/>
    <property type="match status" value="1"/>
</dbReference>
<evidence type="ECO:0000256" key="12">
    <source>
        <dbReference type="PIRSR" id="PIRSR500133-1"/>
    </source>
</evidence>
<feature type="binding site" evidence="14">
    <location>
        <position position="36"/>
    </location>
    <ligand>
        <name>NAD(+)</name>
        <dbReference type="ChEBI" id="CHEBI:57540"/>
    </ligand>
</feature>
<dbReference type="PIRSF" id="PIRSF500133">
    <property type="entry name" value="UDPglc_DH_euk"/>
    <property type="match status" value="1"/>
</dbReference>
<dbReference type="GeneTree" id="ENSGT00390000015355"/>
<dbReference type="InterPro" id="IPR008927">
    <property type="entry name" value="6-PGluconate_DH-like_C_sf"/>
</dbReference>
<dbReference type="NCBIfam" id="TIGR03026">
    <property type="entry name" value="NDP-sugDHase"/>
    <property type="match status" value="1"/>
</dbReference>
<evidence type="ECO:0000256" key="3">
    <source>
        <dbReference type="ARBA" id="ARBA00011643"/>
    </source>
</evidence>
<feature type="binding site" evidence="13">
    <location>
        <begin position="200"/>
        <end position="206"/>
    </location>
    <ligand>
        <name>substrate</name>
    </ligand>
</feature>
<keyword evidence="7 11" id="KW-0560">Oxidoreductase</keyword>
<dbReference type="PANTHER" id="PTHR11374:SF59">
    <property type="entry name" value="UDP-GLUCOSE 6-DEHYDROGENASE"/>
    <property type="match status" value="1"/>
</dbReference>
<dbReference type="Pfam" id="PF03721">
    <property type="entry name" value="UDPG_MGDP_dh_N"/>
    <property type="match status" value="1"/>
</dbReference>
<dbReference type="GO" id="GO:0006024">
    <property type="term" value="P:glycosaminoglycan biosynthetic process"/>
    <property type="evidence" value="ECO:0007669"/>
    <property type="project" value="TreeGrafter"/>
</dbReference>
<name>A0A8D0DC07_SANLU</name>
<dbReference type="FunFam" id="3.40.50.720:FF:000114">
    <property type="entry name" value="UDP-glucose 6-dehydrogenase"/>
    <property type="match status" value="1"/>
</dbReference>
<evidence type="ECO:0000256" key="1">
    <source>
        <dbReference type="ARBA" id="ARBA00004701"/>
    </source>
</evidence>
<protein>
    <recommendedName>
        <fullName evidence="5 11">UDP-glucose 6-dehydrogenase</fullName>
        <ecNumber evidence="4 11">1.1.1.22</ecNumber>
    </recommendedName>
</protein>
<dbReference type="UniPathway" id="UPA00038">
    <property type="reaction ID" value="UER00491"/>
</dbReference>
<feature type="domain" description="UDP-glucose/GDP-mannose dehydrogenase C-terminal" evidence="15">
    <location>
        <begin position="265"/>
        <end position="382"/>
    </location>
</feature>
<gene>
    <name evidence="16" type="primary">ugdh</name>
</gene>
<reference evidence="16" key="1">
    <citation type="submission" date="2025-08" db="UniProtKB">
        <authorList>
            <consortium name="Ensembl"/>
        </authorList>
    </citation>
    <scope>IDENTIFICATION</scope>
</reference>
<reference evidence="16" key="2">
    <citation type="submission" date="2025-09" db="UniProtKB">
        <authorList>
            <consortium name="Ensembl"/>
        </authorList>
    </citation>
    <scope>IDENTIFICATION</scope>
</reference>
<comment type="function">
    <text evidence="11">Involved in the biosynthesis of glycosaminoglycans; hyaluronan, chondroitin sulfate, and heparan sulfate.</text>
</comment>
<evidence type="ECO:0000256" key="4">
    <source>
        <dbReference type="ARBA" id="ARBA00012954"/>
    </source>
</evidence>
<dbReference type="SUPFAM" id="SSF52413">
    <property type="entry name" value="UDP-glucose/GDP-mannose dehydrogenase C-terminal domain"/>
    <property type="match status" value="1"/>
</dbReference>
<dbReference type="InterPro" id="IPR036291">
    <property type="entry name" value="NAD(P)-bd_dom_sf"/>
</dbReference>
<dbReference type="Ensembl" id="ENSSLUT00000049753.1">
    <property type="protein sequence ID" value="ENSSLUP00000048297.1"/>
    <property type="gene ID" value="ENSSLUG00000021064.1"/>
</dbReference>
<feature type="binding site" evidence="13">
    <location>
        <begin position="271"/>
        <end position="272"/>
    </location>
    <ligand>
        <name>substrate</name>
    </ligand>
</feature>
<dbReference type="EC" id="1.1.1.22" evidence="4 11"/>
<dbReference type="SMART" id="SM00984">
    <property type="entry name" value="UDPG_MGDP_dh_C"/>
    <property type="match status" value="1"/>
</dbReference>
<feature type="binding site" evidence="13">
    <location>
        <begin position="94"/>
        <end position="98"/>
    </location>
    <ligand>
        <name>substrate</name>
    </ligand>
</feature>
<evidence type="ECO:0000256" key="8">
    <source>
        <dbReference type="ARBA" id="ARBA00023027"/>
    </source>
</evidence>
<keyword evidence="6" id="KW-0021">Allosteric enzyme</keyword>
<dbReference type="FunFam" id="3.40.50.720:FF:000328">
    <property type="entry name" value="UDP-glucose 6-dehydrogenase"/>
    <property type="match status" value="1"/>
</dbReference>
<proteinExistence type="inferred from homology"/>
<comment type="subunit">
    <text evidence="3">Homohexamer.</text>
</comment>
<feature type="binding site" evidence="13">
    <location>
        <begin position="153"/>
        <end position="157"/>
    </location>
    <ligand>
        <name>substrate</name>
    </ligand>
</feature>
<comment type="catalytic activity">
    <reaction evidence="10 11">
        <text>UDP-alpha-D-glucose + 2 NAD(+) + H2O = UDP-alpha-D-glucuronate + 2 NADH + 3 H(+)</text>
        <dbReference type="Rhea" id="RHEA:23596"/>
        <dbReference type="ChEBI" id="CHEBI:15377"/>
        <dbReference type="ChEBI" id="CHEBI:15378"/>
        <dbReference type="ChEBI" id="CHEBI:57540"/>
        <dbReference type="ChEBI" id="CHEBI:57945"/>
        <dbReference type="ChEBI" id="CHEBI:58052"/>
        <dbReference type="ChEBI" id="CHEBI:58885"/>
        <dbReference type="EC" id="1.1.1.22"/>
    </reaction>
</comment>
<dbReference type="FunFam" id="1.20.5.100:FF:000001">
    <property type="entry name" value="UDP-glucose 6-dehydrogenase"/>
    <property type="match status" value="1"/>
</dbReference>
<dbReference type="GO" id="GO:0005634">
    <property type="term" value="C:nucleus"/>
    <property type="evidence" value="ECO:0007669"/>
    <property type="project" value="TreeGrafter"/>
</dbReference>
<evidence type="ECO:0000256" key="13">
    <source>
        <dbReference type="PIRSR" id="PIRSR500133-2"/>
    </source>
</evidence>